<name>A0ABW5S1J5_9BACL</name>
<dbReference type="InterPro" id="IPR048147">
    <property type="entry name" value="CBO0543-like"/>
</dbReference>
<comment type="caution">
    <text evidence="2">The sequence shown here is derived from an EMBL/GenBank/DDBJ whole genome shotgun (WGS) entry which is preliminary data.</text>
</comment>
<keyword evidence="1" id="KW-0812">Transmembrane</keyword>
<feature type="transmembrane region" description="Helical" evidence="1">
    <location>
        <begin position="65"/>
        <end position="86"/>
    </location>
</feature>
<keyword evidence="1" id="KW-1133">Transmembrane helix</keyword>
<dbReference type="NCBIfam" id="NF041644">
    <property type="entry name" value="CBO0543_fam"/>
    <property type="match status" value="1"/>
</dbReference>
<accession>A0ABW5S1J5</accession>
<sequence>MFVLATVYSRFSDKAIALNQEKFDIWYQHAFLNWRWWLGVIFIIAPILIWFRCRNKKSADRLQYAGLFVALTSSYLDYVGIFLGLWRYDYEVIPFTANYFPTSFTILPISIMLLLQTNPHANPFIKAAIFSLFSLAALLFIQWIGLYQPLHWNYLYSMIIQFFLYLFAHFICTRRHFEPLG</sequence>
<dbReference type="RefSeq" id="WP_253060536.1">
    <property type="nucleotide sequence ID" value="NZ_JAMXWM010000005.1"/>
</dbReference>
<feature type="transmembrane region" description="Helical" evidence="1">
    <location>
        <begin position="127"/>
        <end position="148"/>
    </location>
</feature>
<feature type="transmembrane region" description="Helical" evidence="1">
    <location>
        <begin position="154"/>
        <end position="172"/>
    </location>
</feature>
<keyword evidence="3" id="KW-1185">Reference proteome</keyword>
<gene>
    <name evidence="2" type="ORF">ACFSUE_08055</name>
</gene>
<feature type="transmembrane region" description="Helical" evidence="1">
    <location>
        <begin position="34"/>
        <end position="53"/>
    </location>
</feature>
<reference evidence="3" key="1">
    <citation type="journal article" date="2019" name="Int. J. Syst. Evol. Microbiol.">
        <title>The Global Catalogue of Microorganisms (GCM) 10K type strain sequencing project: providing services to taxonomists for standard genome sequencing and annotation.</title>
        <authorList>
            <consortium name="The Broad Institute Genomics Platform"/>
            <consortium name="The Broad Institute Genome Sequencing Center for Infectious Disease"/>
            <person name="Wu L."/>
            <person name="Ma J."/>
        </authorList>
    </citation>
    <scope>NUCLEOTIDE SEQUENCE [LARGE SCALE GENOMIC DNA]</scope>
    <source>
        <strain evidence="3">TISTR 2466</strain>
    </source>
</reference>
<keyword evidence="1" id="KW-0472">Membrane</keyword>
<dbReference type="EMBL" id="JBHUMQ010000017">
    <property type="protein sequence ID" value="MFD2693579.1"/>
    <property type="molecule type" value="Genomic_DNA"/>
</dbReference>
<evidence type="ECO:0000313" key="3">
    <source>
        <dbReference type="Proteomes" id="UP001597399"/>
    </source>
</evidence>
<evidence type="ECO:0000313" key="2">
    <source>
        <dbReference type="EMBL" id="MFD2693579.1"/>
    </source>
</evidence>
<organism evidence="2 3">
    <name type="scientific">Sporolactobacillus shoreicorticis</name>
    <dbReference type="NCBI Taxonomy" id="1923877"/>
    <lineage>
        <taxon>Bacteria</taxon>
        <taxon>Bacillati</taxon>
        <taxon>Bacillota</taxon>
        <taxon>Bacilli</taxon>
        <taxon>Bacillales</taxon>
        <taxon>Sporolactobacillaceae</taxon>
        <taxon>Sporolactobacillus</taxon>
    </lineage>
</organism>
<dbReference type="Proteomes" id="UP001597399">
    <property type="component" value="Unassembled WGS sequence"/>
</dbReference>
<feature type="transmembrane region" description="Helical" evidence="1">
    <location>
        <begin position="92"/>
        <end position="115"/>
    </location>
</feature>
<protein>
    <submittedName>
        <fullName evidence="2">CBO0543 family protein</fullName>
    </submittedName>
</protein>
<proteinExistence type="predicted"/>
<evidence type="ECO:0000256" key="1">
    <source>
        <dbReference type="SAM" id="Phobius"/>
    </source>
</evidence>